<dbReference type="EMBL" id="LICA01000294">
    <property type="protein sequence ID" value="KRO92909.1"/>
    <property type="molecule type" value="Genomic_DNA"/>
</dbReference>
<feature type="transmembrane region" description="Helical" evidence="1">
    <location>
        <begin position="46"/>
        <end position="69"/>
    </location>
</feature>
<organism evidence="2 3">
    <name type="scientific">SAR92 bacterium BACL26 MAG-121220-bin70</name>
    <dbReference type="NCBI Taxonomy" id="1655626"/>
    <lineage>
        <taxon>Bacteria</taxon>
        <taxon>Pseudomonadati</taxon>
        <taxon>Pseudomonadota</taxon>
        <taxon>Gammaproteobacteria</taxon>
        <taxon>Cellvibrionales</taxon>
        <taxon>Porticoccaceae</taxon>
        <taxon>SAR92 clade</taxon>
    </lineage>
</organism>
<keyword evidence="1" id="KW-1133">Transmembrane helix</keyword>
<name>A0A0R2U7Y0_9GAMM</name>
<protein>
    <submittedName>
        <fullName evidence="2">Uncharacterized protein</fullName>
    </submittedName>
</protein>
<evidence type="ECO:0000256" key="1">
    <source>
        <dbReference type="SAM" id="Phobius"/>
    </source>
</evidence>
<keyword evidence="1" id="KW-0812">Transmembrane</keyword>
<accession>A0A0R2U7Y0</accession>
<keyword evidence="1" id="KW-0472">Membrane</keyword>
<sequence length="74" mass="8268">MFKSTSKNRLKQRSTWIAAMVACFVFLLMAVKVYHVPVATMTANLAIAVLGLAMIIVIAAVVGRLLLFFRKRKK</sequence>
<evidence type="ECO:0000313" key="2">
    <source>
        <dbReference type="EMBL" id="KRO92909.1"/>
    </source>
</evidence>
<dbReference type="AlphaFoldDB" id="A0A0R2U7Y0"/>
<reference evidence="2 3" key="1">
    <citation type="submission" date="2015-10" db="EMBL/GenBank/DDBJ databases">
        <title>Metagenome-Assembled Genomes uncover a global brackish microbiome.</title>
        <authorList>
            <person name="Hugerth L.W."/>
            <person name="Larsson J."/>
            <person name="Alneberg J."/>
            <person name="Lindh M.V."/>
            <person name="Legrand C."/>
            <person name="Pinhassi J."/>
            <person name="Andersson A.F."/>
        </authorList>
    </citation>
    <scope>NUCLEOTIDE SEQUENCE [LARGE SCALE GENOMIC DNA]</scope>
    <source>
        <strain evidence="2">BACL26 MAG-121220-bin70</strain>
    </source>
</reference>
<evidence type="ECO:0000313" key="3">
    <source>
        <dbReference type="Proteomes" id="UP000051213"/>
    </source>
</evidence>
<comment type="caution">
    <text evidence="2">The sequence shown here is derived from an EMBL/GenBank/DDBJ whole genome shotgun (WGS) entry which is preliminary data.</text>
</comment>
<dbReference type="Proteomes" id="UP000051213">
    <property type="component" value="Unassembled WGS sequence"/>
</dbReference>
<gene>
    <name evidence="2" type="ORF">ABS24_10400</name>
</gene>
<proteinExistence type="predicted"/>
<feature type="transmembrane region" description="Helical" evidence="1">
    <location>
        <begin position="16"/>
        <end position="34"/>
    </location>
</feature>